<comment type="caution">
    <text evidence="8">The sequence shown here is derived from an EMBL/GenBank/DDBJ whole genome shotgun (WGS) entry which is preliminary data.</text>
</comment>
<dbReference type="AlphaFoldDB" id="A0A1R1Y5Q6"/>
<dbReference type="SUPFAM" id="SSF55021">
    <property type="entry name" value="ACT-like"/>
    <property type="match status" value="4"/>
</dbReference>
<dbReference type="InterPro" id="IPR002912">
    <property type="entry name" value="ACT_dom"/>
</dbReference>
<evidence type="ECO:0000256" key="1">
    <source>
        <dbReference type="ARBA" id="ARBA00004974"/>
    </source>
</evidence>
<dbReference type="GO" id="GO:0009097">
    <property type="term" value="P:isoleucine biosynthetic process"/>
    <property type="evidence" value="ECO:0007669"/>
    <property type="project" value="UniProtKB-UniPathway"/>
</dbReference>
<feature type="region of interest" description="Disordered" evidence="6">
    <location>
        <begin position="176"/>
        <end position="197"/>
    </location>
</feature>
<feature type="region of interest" description="Disordered" evidence="6">
    <location>
        <begin position="566"/>
        <end position="589"/>
    </location>
</feature>
<dbReference type="InterPro" id="IPR045865">
    <property type="entry name" value="ACT-like_dom_sf"/>
</dbReference>
<dbReference type="InterPro" id="IPR019455">
    <property type="entry name" value="Acetolactate_synth_ssu_C"/>
</dbReference>
<dbReference type="Pfam" id="PF10369">
    <property type="entry name" value="ALS_ss_C"/>
    <property type="match status" value="2"/>
</dbReference>
<organism evidence="8 9">
    <name type="scientific">Smittium culicis</name>
    <dbReference type="NCBI Taxonomy" id="133412"/>
    <lineage>
        <taxon>Eukaryota</taxon>
        <taxon>Fungi</taxon>
        <taxon>Fungi incertae sedis</taxon>
        <taxon>Zoopagomycota</taxon>
        <taxon>Kickxellomycotina</taxon>
        <taxon>Harpellomycetes</taxon>
        <taxon>Harpellales</taxon>
        <taxon>Legeriomycetaceae</taxon>
        <taxon>Smittium</taxon>
    </lineage>
</organism>
<protein>
    <submittedName>
        <fullName evidence="8">Acetolactate synthase small subunit, mitochondrial</fullName>
    </submittedName>
</protein>
<proteinExistence type="inferred from homology"/>
<dbReference type="GO" id="GO:0042645">
    <property type="term" value="C:mitochondrial nucleoid"/>
    <property type="evidence" value="ECO:0007669"/>
    <property type="project" value="TreeGrafter"/>
</dbReference>
<evidence type="ECO:0000259" key="7">
    <source>
        <dbReference type="PROSITE" id="PS51671"/>
    </source>
</evidence>
<keyword evidence="9" id="KW-1185">Reference proteome</keyword>
<dbReference type="FunFam" id="3.30.70.260:FF:000001">
    <property type="entry name" value="Acetolactate synthase, small subunit"/>
    <property type="match status" value="1"/>
</dbReference>
<dbReference type="InterPro" id="IPR004789">
    <property type="entry name" value="Acetalactate_synth_ssu"/>
</dbReference>
<feature type="compositionally biased region" description="Low complexity" evidence="6">
    <location>
        <begin position="188"/>
        <end position="197"/>
    </location>
</feature>
<name>A0A1R1Y5Q6_9FUNG</name>
<sequence>MLKSVFGNLRTGSYKLACSARSGASANGGARFFAQSMRLRNIDDSALYQLNAEDTVTSLMRTTMSQQKPRVGEYVFNCFMQDEPGILARCTGIMAARGYNIDSLVVSKTEVEGLSRMTLTLKGEKKTIIQAQKQLEDLTQVWAVVDLTDSKVVEREILLAKVSLVGPEFIVKGSSFQTPRSPVKAHQEAASSSAETSATNQEDLYELTIEANKKLAYLKELVTLCHAKIVNVGAEAAIVEMCAKSERIDLFIKMLEPFGIFESARSGRMVMSSIAKLSFFERDDPSAKEESENDRAFSLNPSILTSRSVSSSSAINSNSNVPNVNTSSTTGLEYKGKSSQGNLQPIPGVLDTLTVEQAVSNIIKSTPLAPRVAEERYLIDCLAQDEPGVLSSVTGIMAARGFSIDTLVASKTEVPGLSRMTIGLKGPRKSMEQAKKQLESLVPVWAVLDYSHTKIVERETLLVKVSLDGLKNFRETLTNTVQSQQHAQPIASKFTSAMDRLSAIKNLAGLFRATVVDVGPNSIIVEMSAKSERIDAFLKLVRPFGILEAVRSGVMVMARSIQESRQFGSNTTAEDAPQVVEDLSNLPPS</sequence>
<keyword evidence="5" id="KW-0100">Branched-chain amino acid biosynthesis</keyword>
<dbReference type="NCBIfam" id="TIGR00119">
    <property type="entry name" value="acolac_sm"/>
    <property type="match status" value="2"/>
</dbReference>
<evidence type="ECO:0000256" key="3">
    <source>
        <dbReference type="ARBA" id="ARBA00006341"/>
    </source>
</evidence>
<gene>
    <name evidence="8" type="ORF">AYI69_g5503</name>
</gene>
<evidence type="ECO:0000256" key="2">
    <source>
        <dbReference type="ARBA" id="ARBA00005025"/>
    </source>
</evidence>
<dbReference type="PANTHER" id="PTHR31242">
    <property type="entry name" value="ACETOLACTATE SYNTHASE SMALL SUBUNIT, MITOCHONDRIAL"/>
    <property type="match status" value="1"/>
</dbReference>
<dbReference type="Gene3D" id="3.30.70.260">
    <property type="match status" value="2"/>
</dbReference>
<dbReference type="OrthoDB" id="2013116at2759"/>
<dbReference type="CDD" id="cd04878">
    <property type="entry name" value="ACT_AHAS"/>
    <property type="match status" value="2"/>
</dbReference>
<dbReference type="Proteomes" id="UP000187429">
    <property type="component" value="Unassembled WGS sequence"/>
</dbReference>
<dbReference type="InterPro" id="IPR039557">
    <property type="entry name" value="AHAS_ACT"/>
</dbReference>
<dbReference type="InterPro" id="IPR053050">
    <property type="entry name" value="ALS_regulatory_subunit"/>
</dbReference>
<dbReference type="Pfam" id="PF22629">
    <property type="entry name" value="ACT_AHAS_ss"/>
    <property type="match status" value="2"/>
</dbReference>
<dbReference type="GO" id="GO:0009099">
    <property type="term" value="P:L-valine biosynthetic process"/>
    <property type="evidence" value="ECO:0007669"/>
    <property type="project" value="UniProtKB-UniPathway"/>
</dbReference>
<dbReference type="Gene3D" id="3.30.70.1150">
    <property type="entry name" value="ACT-like. Chain A, domain 2"/>
    <property type="match status" value="2"/>
</dbReference>
<keyword evidence="4" id="KW-0028">Amino-acid biosynthesis</keyword>
<accession>A0A1R1Y5Q6</accession>
<comment type="similarity">
    <text evidence="3">Belongs to the acetolactate synthase small subunit family.</text>
</comment>
<dbReference type="UniPathway" id="UPA00049">
    <property type="reaction ID" value="UER00059"/>
</dbReference>
<dbReference type="PROSITE" id="PS51671">
    <property type="entry name" value="ACT"/>
    <property type="match status" value="2"/>
</dbReference>
<reference evidence="9" key="1">
    <citation type="submission" date="2017-01" db="EMBL/GenBank/DDBJ databases">
        <authorList>
            <person name="Wang Y."/>
            <person name="White M."/>
            <person name="Kvist S."/>
            <person name="Moncalvo J.-M."/>
        </authorList>
    </citation>
    <scope>NUCLEOTIDE SEQUENCE [LARGE SCALE GENOMIC DNA]</scope>
    <source>
        <strain evidence="9">ID-206-W2</strain>
    </source>
</reference>
<evidence type="ECO:0000313" key="9">
    <source>
        <dbReference type="Proteomes" id="UP000187429"/>
    </source>
</evidence>
<dbReference type="PANTHER" id="PTHR31242:SF2">
    <property type="entry name" value="ACETOLACTATE SYNTHASE SMALL SUBUNIT, MITOCHONDRIAL"/>
    <property type="match status" value="1"/>
</dbReference>
<evidence type="ECO:0000256" key="6">
    <source>
        <dbReference type="SAM" id="MobiDB-lite"/>
    </source>
</evidence>
<dbReference type="UniPathway" id="UPA00047">
    <property type="reaction ID" value="UER00055"/>
</dbReference>
<dbReference type="InterPro" id="IPR054480">
    <property type="entry name" value="AHAS_small-like_ACT"/>
</dbReference>
<feature type="domain" description="ACT" evidence="7">
    <location>
        <begin position="75"/>
        <end position="152"/>
    </location>
</feature>
<dbReference type="GO" id="GO:0005948">
    <property type="term" value="C:acetolactate synthase complex"/>
    <property type="evidence" value="ECO:0007669"/>
    <property type="project" value="TreeGrafter"/>
</dbReference>
<evidence type="ECO:0000256" key="5">
    <source>
        <dbReference type="ARBA" id="ARBA00023304"/>
    </source>
</evidence>
<evidence type="ECO:0000313" key="8">
    <source>
        <dbReference type="EMBL" id="OMJ22160.1"/>
    </source>
</evidence>
<feature type="domain" description="ACT" evidence="7">
    <location>
        <begin position="378"/>
        <end position="452"/>
    </location>
</feature>
<comment type="pathway">
    <text evidence="1">Amino-acid biosynthesis; L-isoleucine biosynthesis; L-isoleucine from 2-oxobutanoate: step 1/4.</text>
</comment>
<comment type="pathway">
    <text evidence="2">Amino-acid biosynthesis; L-valine biosynthesis; L-valine from pyruvate: step 1/4.</text>
</comment>
<dbReference type="EMBL" id="LSSM01002322">
    <property type="protein sequence ID" value="OMJ22160.1"/>
    <property type="molecule type" value="Genomic_DNA"/>
</dbReference>
<dbReference type="GO" id="GO:1990610">
    <property type="term" value="F:acetolactate synthase regulator activity"/>
    <property type="evidence" value="ECO:0007669"/>
    <property type="project" value="InterPro"/>
</dbReference>
<evidence type="ECO:0000256" key="4">
    <source>
        <dbReference type="ARBA" id="ARBA00022605"/>
    </source>
</evidence>
<dbReference type="InterPro" id="IPR027271">
    <property type="entry name" value="Acetolactate_synth/TF_NikR_C"/>
</dbReference>